<reference evidence="2 3" key="1">
    <citation type="submission" date="2018-02" db="EMBL/GenBank/DDBJ databases">
        <title>8 Nocardia nova and 1 Nocardia cyriacigeorgica strain used for evolution to TMP-SMX.</title>
        <authorList>
            <person name="Mehta H."/>
            <person name="Weng J."/>
            <person name="Shamoo Y."/>
        </authorList>
    </citation>
    <scope>NUCLEOTIDE SEQUENCE [LARGE SCALE GENOMIC DNA]</scope>
    <source>
        <strain evidence="2 3">BAA2227</strain>
    </source>
</reference>
<feature type="compositionally biased region" description="Basic and acidic residues" evidence="1">
    <location>
        <begin position="8"/>
        <end position="20"/>
    </location>
</feature>
<keyword evidence="3" id="KW-1185">Reference proteome</keyword>
<evidence type="ECO:0000313" key="3">
    <source>
        <dbReference type="Proteomes" id="UP000238356"/>
    </source>
</evidence>
<dbReference type="EMBL" id="PSZD01000022">
    <property type="protein sequence ID" value="PPJ23783.1"/>
    <property type="molecule type" value="Genomic_DNA"/>
</dbReference>
<protein>
    <submittedName>
        <fullName evidence="2">Uncharacterized protein</fullName>
    </submittedName>
</protein>
<organism evidence="2 3">
    <name type="scientific">Nocardia nova</name>
    <dbReference type="NCBI Taxonomy" id="37330"/>
    <lineage>
        <taxon>Bacteria</taxon>
        <taxon>Bacillati</taxon>
        <taxon>Actinomycetota</taxon>
        <taxon>Actinomycetes</taxon>
        <taxon>Mycobacteriales</taxon>
        <taxon>Nocardiaceae</taxon>
        <taxon>Nocardia</taxon>
    </lineage>
</organism>
<evidence type="ECO:0000256" key="1">
    <source>
        <dbReference type="SAM" id="MobiDB-lite"/>
    </source>
</evidence>
<proteinExistence type="predicted"/>
<accession>A0A2S5ZZ80</accession>
<dbReference type="AlphaFoldDB" id="A0A2S5ZZ80"/>
<dbReference type="Proteomes" id="UP000238356">
    <property type="component" value="Unassembled WGS sequence"/>
</dbReference>
<evidence type="ECO:0000313" key="2">
    <source>
        <dbReference type="EMBL" id="PPJ23783.1"/>
    </source>
</evidence>
<name>A0A2S5ZZ80_9NOCA</name>
<comment type="caution">
    <text evidence="2">The sequence shown here is derived from an EMBL/GenBank/DDBJ whole genome shotgun (WGS) entry which is preliminary data.</text>
</comment>
<feature type="region of interest" description="Disordered" evidence="1">
    <location>
        <begin position="1"/>
        <end position="20"/>
    </location>
</feature>
<sequence length="100" mass="10793">MESVDSTSNHHEVQSEEDARIMTTVDIAPVPLRRHHVEVLNYFGTCPECGYAAEAALLITTYTDGSHNADPIGRCGLSCGWTGPVLITTMTAVAPPSHRN</sequence>
<gene>
    <name evidence="2" type="ORF">C5F51_27225</name>
</gene>